<gene>
    <name evidence="8" type="primary">queE</name>
    <name evidence="10" type="ORF">C8N47_11387</name>
</gene>
<comment type="caution">
    <text evidence="8">Lacks conserved residue(s) required for the propagation of feature annotation.</text>
</comment>
<dbReference type="PROSITE" id="PS51918">
    <property type="entry name" value="RADICAL_SAM"/>
    <property type="match status" value="1"/>
</dbReference>
<dbReference type="HAMAP" id="MF_00917">
    <property type="entry name" value="QueE"/>
    <property type="match status" value="1"/>
</dbReference>
<evidence type="ECO:0000256" key="6">
    <source>
        <dbReference type="ARBA" id="ARBA00023014"/>
    </source>
</evidence>
<proteinExistence type="inferred from homology"/>
<keyword evidence="6 8" id="KW-0411">Iron-sulfur</keyword>
<protein>
    <recommendedName>
        <fullName evidence="8">7-carboxy-7-deazaguanine synthase</fullName>
        <shortName evidence="8">CDG synthase</shortName>
        <ecNumber evidence="8">4.3.99.3</ecNumber>
    </recommendedName>
    <alternativeName>
        <fullName evidence="8">Queuosine biosynthesis protein QueE</fullName>
    </alternativeName>
</protein>
<dbReference type="GO" id="GO:0008616">
    <property type="term" value="P:tRNA queuosine(34) biosynthetic process"/>
    <property type="evidence" value="ECO:0007669"/>
    <property type="project" value="UniProtKB-UniRule"/>
</dbReference>
<dbReference type="AlphaFoldDB" id="A0A2T5BZU1"/>
<comment type="pathway">
    <text evidence="8">Purine metabolism; 7-cyano-7-deazaguanine biosynthesis.</text>
</comment>
<feature type="binding site" evidence="8">
    <location>
        <position position="37"/>
    </location>
    <ligand>
        <name>[4Fe-4S] cluster</name>
        <dbReference type="ChEBI" id="CHEBI:49883"/>
        <note>4Fe-4S-S-AdoMet</note>
    </ligand>
</feature>
<comment type="cofactor">
    <cofactor evidence="8">
        <name>S-adenosyl-L-methionine</name>
        <dbReference type="ChEBI" id="CHEBI:59789"/>
    </cofactor>
    <text evidence="8">Binds 1 S-adenosyl-L-methionine per subunit.</text>
</comment>
<name>A0A2T5BZU1_9BACT</name>
<keyword evidence="4 8" id="KW-0460">Magnesium</keyword>
<dbReference type="InterPro" id="IPR058240">
    <property type="entry name" value="rSAM_sf"/>
</dbReference>
<comment type="cofactor">
    <cofactor evidence="8">
        <name>[4Fe-4S] cluster</name>
        <dbReference type="ChEBI" id="CHEBI:49883"/>
    </cofactor>
    <text evidence="8">Binds 1 [4Fe-4S] cluster. The cluster is coordinated with 3 cysteines and an exchangeable S-adenosyl-L-methionine.</text>
</comment>
<dbReference type="GO" id="GO:0016840">
    <property type="term" value="F:carbon-nitrogen lyase activity"/>
    <property type="evidence" value="ECO:0007669"/>
    <property type="project" value="UniProtKB-UniRule"/>
</dbReference>
<dbReference type="Pfam" id="PF04055">
    <property type="entry name" value="Radical_SAM"/>
    <property type="match status" value="1"/>
</dbReference>
<comment type="similarity">
    <text evidence="8">Belongs to the radical SAM superfamily. 7-carboxy-7-deazaguanine synthase family.</text>
</comment>
<feature type="binding site" evidence="8">
    <location>
        <begin position="39"/>
        <end position="41"/>
    </location>
    <ligand>
        <name>S-adenosyl-L-methionine</name>
        <dbReference type="ChEBI" id="CHEBI:59789"/>
    </ligand>
</feature>
<dbReference type="GO" id="GO:0000287">
    <property type="term" value="F:magnesium ion binding"/>
    <property type="evidence" value="ECO:0007669"/>
    <property type="project" value="UniProtKB-UniRule"/>
</dbReference>
<evidence type="ECO:0000313" key="11">
    <source>
        <dbReference type="Proteomes" id="UP000243525"/>
    </source>
</evidence>
<keyword evidence="11" id="KW-1185">Reference proteome</keyword>
<accession>A0A2T5BZU1</accession>
<dbReference type="Proteomes" id="UP000243525">
    <property type="component" value="Unassembled WGS sequence"/>
</dbReference>
<dbReference type="InterPro" id="IPR007197">
    <property type="entry name" value="rSAM"/>
</dbReference>
<dbReference type="CDD" id="cd01335">
    <property type="entry name" value="Radical_SAM"/>
    <property type="match status" value="1"/>
</dbReference>
<dbReference type="RefSeq" id="WP_211316134.1">
    <property type="nucleotide sequence ID" value="NZ_OY782574.1"/>
</dbReference>
<feature type="binding site" evidence="8">
    <location>
        <position position="70"/>
    </location>
    <ligand>
        <name>substrate</name>
    </ligand>
</feature>
<dbReference type="SUPFAM" id="SSF102114">
    <property type="entry name" value="Radical SAM enzymes"/>
    <property type="match status" value="1"/>
</dbReference>
<reference evidence="10 11" key="1">
    <citation type="submission" date="2018-04" db="EMBL/GenBank/DDBJ databases">
        <title>Genomic Encyclopedia of Archaeal and Bacterial Type Strains, Phase II (KMG-II): from individual species to whole genera.</title>
        <authorList>
            <person name="Goeker M."/>
        </authorList>
    </citation>
    <scope>NUCLEOTIDE SEQUENCE [LARGE SCALE GENOMIC DNA]</scope>
    <source>
        <strain evidence="10 11">DSM 28823</strain>
    </source>
</reference>
<evidence type="ECO:0000259" key="9">
    <source>
        <dbReference type="PROSITE" id="PS51918"/>
    </source>
</evidence>
<evidence type="ECO:0000256" key="3">
    <source>
        <dbReference type="ARBA" id="ARBA00022723"/>
    </source>
</evidence>
<evidence type="ECO:0000256" key="5">
    <source>
        <dbReference type="ARBA" id="ARBA00023004"/>
    </source>
</evidence>
<dbReference type="UniPathway" id="UPA00391"/>
<keyword evidence="8" id="KW-0671">Queuosine biosynthesis</keyword>
<organism evidence="10 11">
    <name type="scientific">Mangrovibacterium marinum</name>
    <dbReference type="NCBI Taxonomy" id="1639118"/>
    <lineage>
        <taxon>Bacteria</taxon>
        <taxon>Pseudomonadati</taxon>
        <taxon>Bacteroidota</taxon>
        <taxon>Bacteroidia</taxon>
        <taxon>Marinilabiliales</taxon>
        <taxon>Prolixibacteraceae</taxon>
        <taxon>Mangrovibacterium</taxon>
    </lineage>
</organism>
<feature type="binding site" evidence="8">
    <location>
        <position position="72"/>
    </location>
    <ligand>
        <name>S-adenosyl-L-methionine</name>
        <dbReference type="ChEBI" id="CHEBI:59789"/>
    </ligand>
</feature>
<feature type="binding site" evidence="8">
    <location>
        <begin position="113"/>
        <end position="115"/>
    </location>
    <ligand>
        <name>S-adenosyl-L-methionine</name>
        <dbReference type="ChEBI" id="CHEBI:59789"/>
    </ligand>
</feature>
<feature type="binding site" evidence="8">
    <location>
        <position position="33"/>
    </location>
    <ligand>
        <name>[4Fe-4S] cluster</name>
        <dbReference type="ChEBI" id="CHEBI:49883"/>
        <note>4Fe-4S-S-AdoMet</note>
    </ligand>
</feature>
<dbReference type="SFLD" id="SFLDS00029">
    <property type="entry name" value="Radical_SAM"/>
    <property type="match status" value="1"/>
</dbReference>
<keyword evidence="2 8" id="KW-0949">S-adenosyl-L-methionine</keyword>
<dbReference type="InterPro" id="IPR024924">
    <property type="entry name" value="7-CO-7-deazaguanine_synth-like"/>
</dbReference>
<comment type="catalytic activity">
    <reaction evidence="8">
        <text>6-carboxy-5,6,7,8-tetrahydropterin + H(+) = 7-carboxy-7-carbaguanine + NH4(+)</text>
        <dbReference type="Rhea" id="RHEA:27974"/>
        <dbReference type="ChEBI" id="CHEBI:15378"/>
        <dbReference type="ChEBI" id="CHEBI:28938"/>
        <dbReference type="ChEBI" id="CHEBI:61032"/>
        <dbReference type="ChEBI" id="CHEBI:61036"/>
        <dbReference type="EC" id="4.3.99.3"/>
    </reaction>
</comment>
<dbReference type="GO" id="GO:0051539">
    <property type="term" value="F:4 iron, 4 sulfur cluster binding"/>
    <property type="evidence" value="ECO:0007669"/>
    <property type="project" value="UniProtKB-UniRule"/>
</dbReference>
<evidence type="ECO:0000256" key="2">
    <source>
        <dbReference type="ARBA" id="ARBA00022691"/>
    </source>
</evidence>
<keyword evidence="1 8" id="KW-0004">4Fe-4S</keyword>
<keyword evidence="5 8" id="KW-0408">Iron</keyword>
<feature type="binding site" evidence="8">
    <location>
        <position position="40"/>
    </location>
    <ligand>
        <name>[4Fe-4S] cluster</name>
        <dbReference type="ChEBI" id="CHEBI:49883"/>
        <note>4Fe-4S-S-AdoMet</note>
    </ligand>
</feature>
<comment type="caution">
    <text evidence="10">The sequence shown here is derived from an EMBL/GenBank/DDBJ whole genome shotgun (WGS) entry which is preliminary data.</text>
</comment>
<feature type="binding site" evidence="8">
    <location>
        <begin position="14"/>
        <end position="16"/>
    </location>
    <ligand>
        <name>substrate</name>
    </ligand>
</feature>
<evidence type="ECO:0000256" key="8">
    <source>
        <dbReference type="HAMAP-Rule" id="MF_00917"/>
    </source>
</evidence>
<comment type="function">
    <text evidence="8">Catalyzes the complex heterocyclic radical-mediated conversion of 6-carboxy-5,6,7,8-tetrahydropterin (CPH4) to 7-carboxy-7-deazaguanine (CDG), a step common to the biosynthetic pathways of all 7-deazapurine-containing compounds.</text>
</comment>
<sequence>MSVNLTVNEIFYSLQGEGSRAGTPNIFIRLSNCNLNCWFCDTEFESGESYSLQQLLEEISQFPCKNIIWTGGEPALQLTDEIVAFFKEHGYYQAIETNGTKPLPSKLDFISCSPKQVTAARLRENFPDGVSEIKCLFQQAPDYDLHELPKAEHYLLSPIFLGKEKERMELDREILQRCIDYILKNPDWQLSIQQHKVWNIR</sequence>
<dbReference type="EC" id="4.3.99.3" evidence="8"/>
<feature type="binding site" evidence="8">
    <location>
        <position position="29"/>
    </location>
    <ligand>
        <name>substrate</name>
    </ligand>
</feature>
<comment type="subunit">
    <text evidence="8">Homodimer.</text>
</comment>
<dbReference type="PANTHER" id="PTHR42836:SF1">
    <property type="entry name" value="7-CARBOXY-7-DEAZAGUANINE SYNTHASE"/>
    <property type="match status" value="1"/>
</dbReference>
<dbReference type="PANTHER" id="PTHR42836">
    <property type="entry name" value="7-CARBOXY-7-DEAZAGUANINE SYNTHASE"/>
    <property type="match status" value="1"/>
</dbReference>
<dbReference type="InterPro" id="IPR013785">
    <property type="entry name" value="Aldolase_TIM"/>
</dbReference>
<feature type="domain" description="Radical SAM core" evidence="9">
    <location>
        <begin position="20"/>
        <end position="201"/>
    </location>
</feature>
<dbReference type="GO" id="GO:1904047">
    <property type="term" value="F:S-adenosyl-L-methionine binding"/>
    <property type="evidence" value="ECO:0007669"/>
    <property type="project" value="UniProtKB-UniRule"/>
</dbReference>
<comment type="cofactor">
    <cofactor evidence="8">
        <name>Mg(2+)</name>
        <dbReference type="ChEBI" id="CHEBI:18420"/>
    </cofactor>
</comment>
<keyword evidence="7 8" id="KW-0456">Lyase</keyword>
<evidence type="ECO:0000256" key="7">
    <source>
        <dbReference type="ARBA" id="ARBA00023239"/>
    </source>
</evidence>
<dbReference type="EMBL" id="QAAD01000013">
    <property type="protein sequence ID" value="PTN07821.1"/>
    <property type="molecule type" value="Genomic_DNA"/>
</dbReference>
<feature type="binding site" evidence="8">
    <location>
        <position position="42"/>
    </location>
    <ligand>
        <name>Mg(2+)</name>
        <dbReference type="ChEBI" id="CHEBI:18420"/>
    </ligand>
</feature>
<evidence type="ECO:0000313" key="10">
    <source>
        <dbReference type="EMBL" id="PTN07821.1"/>
    </source>
</evidence>
<dbReference type="Gene3D" id="3.20.20.70">
    <property type="entry name" value="Aldolase class I"/>
    <property type="match status" value="1"/>
</dbReference>
<evidence type="ECO:0000256" key="1">
    <source>
        <dbReference type="ARBA" id="ARBA00022485"/>
    </source>
</evidence>
<keyword evidence="3 8" id="KW-0479">Metal-binding</keyword>
<evidence type="ECO:0000256" key="4">
    <source>
        <dbReference type="ARBA" id="ARBA00022842"/>
    </source>
</evidence>
<dbReference type="PIRSF" id="PIRSF000370">
    <property type="entry name" value="QueE"/>
    <property type="match status" value="1"/>
</dbReference>